<dbReference type="Proteomes" id="UP000680865">
    <property type="component" value="Unassembled WGS sequence"/>
</dbReference>
<protein>
    <submittedName>
        <fullName evidence="2">Uncharacterized protein</fullName>
    </submittedName>
</protein>
<reference evidence="2" key="1">
    <citation type="submission" date="2021-03" db="EMBL/GenBank/DDBJ databases">
        <title>Whole genome shotgun sequence of Actinoplanes consettensis NBRC 14913.</title>
        <authorList>
            <person name="Komaki H."/>
            <person name="Tamura T."/>
        </authorList>
    </citation>
    <scope>NUCLEOTIDE SEQUENCE</scope>
    <source>
        <strain evidence="2">NBRC 14913</strain>
    </source>
</reference>
<keyword evidence="1" id="KW-1133">Transmembrane helix</keyword>
<dbReference type="AlphaFoldDB" id="A0A919VR83"/>
<feature type="transmembrane region" description="Helical" evidence="1">
    <location>
        <begin position="57"/>
        <end position="77"/>
    </location>
</feature>
<accession>A0A919VR83</accession>
<dbReference type="RefSeq" id="WP_212995256.1">
    <property type="nucleotide sequence ID" value="NZ_BAAATW010000001.1"/>
</dbReference>
<proteinExistence type="predicted"/>
<feature type="transmembrane region" description="Helical" evidence="1">
    <location>
        <begin position="83"/>
        <end position="100"/>
    </location>
</feature>
<evidence type="ECO:0000313" key="2">
    <source>
        <dbReference type="EMBL" id="GIM66350.1"/>
    </source>
</evidence>
<evidence type="ECO:0000256" key="1">
    <source>
        <dbReference type="SAM" id="Phobius"/>
    </source>
</evidence>
<name>A0A919VR83_9ACTN</name>
<keyword evidence="1" id="KW-0472">Membrane</keyword>
<organism evidence="2 3">
    <name type="scientific">Winogradskya consettensis</name>
    <dbReference type="NCBI Taxonomy" id="113560"/>
    <lineage>
        <taxon>Bacteria</taxon>
        <taxon>Bacillati</taxon>
        <taxon>Actinomycetota</taxon>
        <taxon>Actinomycetes</taxon>
        <taxon>Micromonosporales</taxon>
        <taxon>Micromonosporaceae</taxon>
        <taxon>Winogradskya</taxon>
    </lineage>
</organism>
<gene>
    <name evidence="2" type="ORF">Aco04nite_01510</name>
</gene>
<keyword evidence="1" id="KW-0812">Transmembrane</keyword>
<dbReference type="EMBL" id="BOQP01000001">
    <property type="protein sequence ID" value="GIM66350.1"/>
    <property type="molecule type" value="Genomic_DNA"/>
</dbReference>
<evidence type="ECO:0000313" key="3">
    <source>
        <dbReference type="Proteomes" id="UP000680865"/>
    </source>
</evidence>
<sequence length="109" mass="11799">MGADLRDRIGKRHRELVSRHELLGQGNGDEGRVFDATNELMVVLDEAASRAARFRRLAALILVLLALVVAGLVVVRLLASPGLIAAVVILAAAVGLWLTAMPKRKRRGR</sequence>
<comment type="caution">
    <text evidence="2">The sequence shown here is derived from an EMBL/GenBank/DDBJ whole genome shotgun (WGS) entry which is preliminary data.</text>
</comment>
<keyword evidence="3" id="KW-1185">Reference proteome</keyword>